<protein>
    <recommendedName>
        <fullName evidence="4">DUF4112 domain-containing protein</fullName>
    </recommendedName>
</protein>
<dbReference type="eggNOG" id="ENOG5032RYR">
    <property type="taxonomic scope" value="Bacteria"/>
</dbReference>
<dbReference type="EMBL" id="AAOA02000003">
    <property type="protein sequence ID" value="EAQ98840.2"/>
    <property type="molecule type" value="Genomic_DNA"/>
</dbReference>
<comment type="caution">
    <text evidence="2">The sequence shown here is derived from an EMBL/GenBank/DDBJ whole genome shotgun (WGS) entry which is preliminary data.</text>
</comment>
<dbReference type="PANTHER" id="PTHR35519">
    <property type="entry name" value="MEMBRANE PROTEINS"/>
    <property type="match status" value="1"/>
</dbReference>
<gene>
    <name evidence="2" type="ORF">KT71_09442</name>
</gene>
<keyword evidence="1" id="KW-1133">Transmembrane helix</keyword>
<reference evidence="2 3" key="2">
    <citation type="journal article" date="2009" name="PLoS ONE">
        <title>The photosynthetic apparatus and its regulation in the aerobic gammaproteobacterium Congregibacter litoralis gen. nov., sp. nov.</title>
        <authorList>
            <person name="Spring S."/>
            <person name="Lunsdorf H."/>
            <person name="Fuchs B.M."/>
            <person name="Tindall B.J."/>
        </authorList>
    </citation>
    <scope>NUCLEOTIDE SEQUENCE [LARGE SCALE GENOMIC DNA]</scope>
    <source>
        <strain evidence="2">KT71</strain>
    </source>
</reference>
<dbReference type="HOGENOM" id="CLU_116315_0_0_6"/>
<dbReference type="OrthoDB" id="513552at2"/>
<sequence length="169" mass="18155">MSTEIRTVNIQSRHGPARQKREVQRLRKLATKLDSAITLPGGYRIGFDGLLGLVPIVGDGVSAIISLFIVYRAAQLGASFLQLTRMLLNVFVETLIGVIPLVGDLFDFVWKANEKNVAILERHLSATRVASTANARLSGAFVLLISIVIVIAGGFVVGATAFLLSLLIA</sequence>
<reference evidence="2 3" key="1">
    <citation type="journal article" date="2007" name="Proc. Natl. Acad. Sci. U.S.A.">
        <title>Characterization of a marine gammaproteobacterium capable of aerobic anoxygenic photosynthesis.</title>
        <authorList>
            <person name="Fuchs B.M."/>
            <person name="Spring S."/>
            <person name="Teeling H."/>
            <person name="Quast C."/>
            <person name="Wulf J."/>
            <person name="Schattenhofer M."/>
            <person name="Yan S."/>
            <person name="Ferriera S."/>
            <person name="Johnson J."/>
            <person name="Glockner F.O."/>
            <person name="Amann R."/>
        </authorList>
    </citation>
    <scope>NUCLEOTIDE SEQUENCE [LARGE SCALE GENOMIC DNA]</scope>
    <source>
        <strain evidence="2">KT71</strain>
    </source>
</reference>
<keyword evidence="1" id="KW-0812">Transmembrane</keyword>
<dbReference type="RefSeq" id="WP_023660185.1">
    <property type="nucleotide sequence ID" value="NZ_CM002299.1"/>
</dbReference>
<feature type="transmembrane region" description="Helical" evidence="1">
    <location>
        <begin position="50"/>
        <end position="74"/>
    </location>
</feature>
<organism evidence="2 3">
    <name type="scientific">Congregibacter litoralis KT71</name>
    <dbReference type="NCBI Taxonomy" id="314285"/>
    <lineage>
        <taxon>Bacteria</taxon>
        <taxon>Pseudomonadati</taxon>
        <taxon>Pseudomonadota</taxon>
        <taxon>Gammaproteobacteria</taxon>
        <taxon>Cellvibrionales</taxon>
        <taxon>Halieaceae</taxon>
        <taxon>Congregibacter</taxon>
    </lineage>
</organism>
<keyword evidence="1" id="KW-0472">Membrane</keyword>
<dbReference type="InterPro" id="IPR025187">
    <property type="entry name" value="DUF4112"/>
</dbReference>
<dbReference type="STRING" id="314285.KT71_09442"/>
<dbReference type="Proteomes" id="UP000019205">
    <property type="component" value="Chromosome"/>
</dbReference>
<evidence type="ECO:0000313" key="3">
    <source>
        <dbReference type="Proteomes" id="UP000019205"/>
    </source>
</evidence>
<keyword evidence="3" id="KW-1185">Reference proteome</keyword>
<feature type="transmembrane region" description="Helical" evidence="1">
    <location>
        <begin position="86"/>
        <end position="106"/>
    </location>
</feature>
<name>A4A4W9_9GAMM</name>
<dbReference type="Pfam" id="PF13430">
    <property type="entry name" value="DUF4112"/>
    <property type="match status" value="1"/>
</dbReference>
<evidence type="ECO:0000313" key="2">
    <source>
        <dbReference type="EMBL" id="EAQ98840.2"/>
    </source>
</evidence>
<dbReference type="AlphaFoldDB" id="A4A4W9"/>
<evidence type="ECO:0008006" key="4">
    <source>
        <dbReference type="Google" id="ProtNLM"/>
    </source>
</evidence>
<proteinExistence type="predicted"/>
<evidence type="ECO:0000256" key="1">
    <source>
        <dbReference type="SAM" id="Phobius"/>
    </source>
</evidence>
<feature type="transmembrane region" description="Helical" evidence="1">
    <location>
        <begin position="141"/>
        <end position="168"/>
    </location>
</feature>
<accession>A4A4W9</accession>
<dbReference type="PANTHER" id="PTHR35519:SF2">
    <property type="entry name" value="PH DOMAIN PROTEIN"/>
    <property type="match status" value="1"/>
</dbReference>